<dbReference type="SMART" id="SM00225">
    <property type="entry name" value="BTB"/>
    <property type="match status" value="1"/>
</dbReference>
<evidence type="ECO:0000313" key="3">
    <source>
        <dbReference type="EMBL" id="CAG8686279.1"/>
    </source>
</evidence>
<keyword evidence="4" id="KW-1185">Reference proteome</keyword>
<reference evidence="3" key="1">
    <citation type="submission" date="2021-06" db="EMBL/GenBank/DDBJ databases">
        <authorList>
            <person name="Kallberg Y."/>
            <person name="Tangrot J."/>
            <person name="Rosling A."/>
        </authorList>
    </citation>
    <scope>NUCLEOTIDE SEQUENCE</scope>
    <source>
        <strain evidence="3">FL130A</strain>
    </source>
</reference>
<dbReference type="Pfam" id="PF00651">
    <property type="entry name" value="BTB"/>
    <property type="match status" value="1"/>
</dbReference>
<evidence type="ECO:0000259" key="2">
    <source>
        <dbReference type="PROSITE" id="PS51886"/>
    </source>
</evidence>
<dbReference type="Pfam" id="PF07707">
    <property type="entry name" value="BACK"/>
    <property type="match status" value="1"/>
</dbReference>
<dbReference type="CDD" id="cd18186">
    <property type="entry name" value="BTB_POZ_ZBTB_KLHL-like"/>
    <property type="match status" value="1"/>
</dbReference>
<proteinExistence type="predicted"/>
<feature type="domain" description="BTB" evidence="1">
    <location>
        <begin position="24"/>
        <end position="95"/>
    </location>
</feature>
<dbReference type="PROSITE" id="PS50097">
    <property type="entry name" value="BTB"/>
    <property type="match status" value="1"/>
</dbReference>
<protein>
    <submittedName>
        <fullName evidence="3">11572_t:CDS:1</fullName>
    </submittedName>
</protein>
<organism evidence="3 4">
    <name type="scientific">Ambispora leptoticha</name>
    <dbReference type="NCBI Taxonomy" id="144679"/>
    <lineage>
        <taxon>Eukaryota</taxon>
        <taxon>Fungi</taxon>
        <taxon>Fungi incertae sedis</taxon>
        <taxon>Mucoromycota</taxon>
        <taxon>Glomeromycotina</taxon>
        <taxon>Glomeromycetes</taxon>
        <taxon>Archaeosporales</taxon>
        <taxon>Ambisporaceae</taxon>
        <taxon>Ambispora</taxon>
    </lineage>
</organism>
<dbReference type="Pfam" id="PF07534">
    <property type="entry name" value="TLD"/>
    <property type="match status" value="1"/>
</dbReference>
<feature type="domain" description="TLDc" evidence="2">
    <location>
        <begin position="318"/>
        <end position="490"/>
    </location>
</feature>
<dbReference type="PANTHER" id="PTHR24410:SF23">
    <property type="entry name" value="BTB DOMAIN-CONTAINING PROTEIN-RELATED"/>
    <property type="match status" value="1"/>
</dbReference>
<dbReference type="EMBL" id="CAJVPS010015276">
    <property type="protein sequence ID" value="CAG8686279.1"/>
    <property type="molecule type" value="Genomic_DNA"/>
</dbReference>
<dbReference type="InterPro" id="IPR051481">
    <property type="entry name" value="BTB-POZ/Galectin-3-binding"/>
</dbReference>
<dbReference type="InterPro" id="IPR011333">
    <property type="entry name" value="SKP1/BTB/POZ_sf"/>
</dbReference>
<dbReference type="OrthoDB" id="298084at2759"/>
<dbReference type="InterPro" id="IPR006571">
    <property type="entry name" value="TLDc_dom"/>
</dbReference>
<dbReference type="SMART" id="SM00584">
    <property type="entry name" value="TLDc"/>
    <property type="match status" value="1"/>
</dbReference>
<sequence length="504" mass="57756">MPSADFLTCMSRDFTKLLDNQDECNVTIKVGLRGKTFRAHSIILRARSPYFQKVLNKRNADVTLNKWLIKLPNLSPEVFELILRYIYGGSIVFETVDTRVVLDFLAAAGLLRLEDLYDHIQAYLLDEKSDWLRDHIVTTSQIAEQNIGFKKLRNFCKRIKEREPDLYFNCTDFTLIDEKSLIRLLQRDDLGMEEAEIWDRVIKWGTANTPQQARVRRASGPDLPGIEKTLHKCIPHIRFFHISAADFRMKVSPYKSILPVTLYSDLFQFHSDPKYKPVTKMLEARHGAIESEIIDKKQAALISSWIDRRDGAYIETMTDVNLPNINSSTPIVPYKVSECPYEFQLILRGSQAGFTAKAFHERCDNKGPTVVLMKVRDSTEILGAYNPLHWESNLVDLATTESFLFSMREKDDNPRHAILSRVKSPKHAIVCAPDNGPTFGAPYALAMRDNFNDPDKTGCCGGTSASYNVALRSTEERYFWVDEYEVFKVVRRSEFYSSSECVGK</sequence>
<evidence type="ECO:0000313" key="4">
    <source>
        <dbReference type="Proteomes" id="UP000789508"/>
    </source>
</evidence>
<dbReference type="Gene3D" id="1.25.40.420">
    <property type="match status" value="1"/>
</dbReference>
<evidence type="ECO:0000259" key="1">
    <source>
        <dbReference type="PROSITE" id="PS50097"/>
    </source>
</evidence>
<dbReference type="InterPro" id="IPR000210">
    <property type="entry name" value="BTB/POZ_dom"/>
</dbReference>
<dbReference type="PANTHER" id="PTHR24410">
    <property type="entry name" value="HL07962P-RELATED"/>
    <property type="match status" value="1"/>
</dbReference>
<dbReference type="AlphaFoldDB" id="A0A9N9ENX9"/>
<dbReference type="Gene3D" id="3.30.710.10">
    <property type="entry name" value="Potassium Channel Kv1.1, Chain A"/>
    <property type="match status" value="1"/>
</dbReference>
<accession>A0A9N9ENX9</accession>
<gene>
    <name evidence="3" type="ORF">ALEPTO_LOCUS11020</name>
</gene>
<dbReference type="Proteomes" id="UP000789508">
    <property type="component" value="Unassembled WGS sequence"/>
</dbReference>
<dbReference type="PROSITE" id="PS51886">
    <property type="entry name" value="TLDC"/>
    <property type="match status" value="1"/>
</dbReference>
<name>A0A9N9ENX9_9GLOM</name>
<dbReference type="SUPFAM" id="SSF54695">
    <property type="entry name" value="POZ domain"/>
    <property type="match status" value="1"/>
</dbReference>
<comment type="caution">
    <text evidence="3">The sequence shown here is derived from an EMBL/GenBank/DDBJ whole genome shotgun (WGS) entry which is preliminary data.</text>
</comment>
<dbReference type="InterPro" id="IPR011705">
    <property type="entry name" value="BACK"/>
</dbReference>